<dbReference type="Proteomes" id="UP000321569">
    <property type="component" value="Unassembled WGS sequence"/>
</dbReference>
<sequence length="100" mass="10867">MKDLEKYTHDVTDDMDSFFAEMMKDSSYRNGVNAEKNKLASAAAVLEARESAGLSQQGLADKSGVPKSTISRIEKGNNTSIETLTKIANALDKKVKLVLS</sequence>
<name>A0A512PNE9_9LACO</name>
<evidence type="ECO:0000313" key="3">
    <source>
        <dbReference type="Proteomes" id="UP000321569"/>
    </source>
</evidence>
<protein>
    <recommendedName>
        <fullName evidence="1">HTH cro/C1-type domain-containing protein</fullName>
    </recommendedName>
</protein>
<gene>
    <name evidence="2" type="ORF">LRA02_15610</name>
</gene>
<evidence type="ECO:0000313" key="2">
    <source>
        <dbReference type="EMBL" id="GEP72693.1"/>
    </source>
</evidence>
<dbReference type="Pfam" id="PF01381">
    <property type="entry name" value="HTH_3"/>
    <property type="match status" value="1"/>
</dbReference>
<proteinExistence type="predicted"/>
<evidence type="ECO:0000259" key="1">
    <source>
        <dbReference type="PROSITE" id="PS50943"/>
    </source>
</evidence>
<dbReference type="RefSeq" id="WP_056982269.1">
    <property type="nucleotide sequence ID" value="NZ_BKAM01000029.1"/>
</dbReference>
<dbReference type="CDD" id="cd00093">
    <property type="entry name" value="HTH_XRE"/>
    <property type="match status" value="1"/>
</dbReference>
<dbReference type="Gene3D" id="1.10.260.40">
    <property type="entry name" value="lambda repressor-like DNA-binding domains"/>
    <property type="match status" value="1"/>
</dbReference>
<reference evidence="2 3" key="1">
    <citation type="submission" date="2019-07" db="EMBL/GenBank/DDBJ databases">
        <title>Whole genome shotgun sequence of Lactobacillus rapi NBRC 109618.</title>
        <authorList>
            <person name="Hosoyama A."/>
            <person name="Uohara A."/>
            <person name="Ohji S."/>
            <person name="Ichikawa N."/>
        </authorList>
    </citation>
    <scope>NUCLEOTIDE SEQUENCE [LARGE SCALE GENOMIC DNA]</scope>
    <source>
        <strain evidence="2 3">NBRC 109618</strain>
    </source>
</reference>
<dbReference type="EMBL" id="BKAM01000029">
    <property type="protein sequence ID" value="GEP72693.1"/>
    <property type="molecule type" value="Genomic_DNA"/>
</dbReference>
<comment type="caution">
    <text evidence="2">The sequence shown here is derived from an EMBL/GenBank/DDBJ whole genome shotgun (WGS) entry which is preliminary data.</text>
</comment>
<dbReference type="STRING" id="1423795.FD12_GL002433"/>
<organism evidence="2 3">
    <name type="scientific">Lentilactobacillus rapi</name>
    <dbReference type="NCBI Taxonomy" id="481723"/>
    <lineage>
        <taxon>Bacteria</taxon>
        <taxon>Bacillati</taxon>
        <taxon>Bacillota</taxon>
        <taxon>Bacilli</taxon>
        <taxon>Lactobacillales</taxon>
        <taxon>Lactobacillaceae</taxon>
        <taxon>Lentilactobacillus</taxon>
    </lineage>
</organism>
<feature type="domain" description="HTH cro/C1-type" evidence="1">
    <location>
        <begin position="45"/>
        <end position="98"/>
    </location>
</feature>
<dbReference type="SUPFAM" id="SSF47413">
    <property type="entry name" value="lambda repressor-like DNA-binding domains"/>
    <property type="match status" value="1"/>
</dbReference>
<dbReference type="SMART" id="SM00530">
    <property type="entry name" value="HTH_XRE"/>
    <property type="match status" value="1"/>
</dbReference>
<dbReference type="AlphaFoldDB" id="A0A512PNE9"/>
<accession>A0A512PNE9</accession>
<dbReference type="OrthoDB" id="2224162at2"/>
<dbReference type="InterPro" id="IPR001387">
    <property type="entry name" value="Cro/C1-type_HTH"/>
</dbReference>
<dbReference type="InterPro" id="IPR010982">
    <property type="entry name" value="Lambda_DNA-bd_dom_sf"/>
</dbReference>
<dbReference type="GO" id="GO:0003677">
    <property type="term" value="F:DNA binding"/>
    <property type="evidence" value="ECO:0007669"/>
    <property type="project" value="InterPro"/>
</dbReference>
<dbReference type="PROSITE" id="PS50943">
    <property type="entry name" value="HTH_CROC1"/>
    <property type="match status" value="1"/>
</dbReference>